<gene>
    <name evidence="1" type="ORF">CCMSSC00406_0009105</name>
</gene>
<evidence type="ECO:0000313" key="2">
    <source>
        <dbReference type="Proteomes" id="UP000824881"/>
    </source>
</evidence>
<evidence type="ECO:0000313" key="1">
    <source>
        <dbReference type="EMBL" id="KAG9226008.1"/>
    </source>
</evidence>
<organism evidence="1 2">
    <name type="scientific">Pleurotus cornucopiae</name>
    <name type="common">Cornucopia mushroom</name>
    <dbReference type="NCBI Taxonomy" id="5321"/>
    <lineage>
        <taxon>Eukaryota</taxon>
        <taxon>Fungi</taxon>
        <taxon>Dikarya</taxon>
        <taxon>Basidiomycota</taxon>
        <taxon>Agaricomycotina</taxon>
        <taxon>Agaricomycetes</taxon>
        <taxon>Agaricomycetidae</taxon>
        <taxon>Agaricales</taxon>
        <taxon>Pleurotineae</taxon>
        <taxon>Pleurotaceae</taxon>
        <taxon>Pleurotus</taxon>
    </lineage>
</organism>
<reference evidence="1 2" key="1">
    <citation type="journal article" date="2021" name="Appl. Environ. Microbiol.">
        <title>Genetic linkage and physical mapping for an oyster mushroom Pleurotus cornucopiae and QTL analysis for the trait cap color.</title>
        <authorList>
            <person name="Zhang Y."/>
            <person name="Gao W."/>
            <person name="Sonnenberg A."/>
            <person name="Chen Q."/>
            <person name="Zhang J."/>
            <person name="Huang C."/>
        </authorList>
    </citation>
    <scope>NUCLEOTIDE SEQUENCE [LARGE SCALE GENOMIC DNA]</scope>
    <source>
        <strain evidence="1">CCMSSC00406</strain>
    </source>
</reference>
<sequence length="1151" mass="128231">MMSVRRFAHPNKGDSTDKVGYTVDFTPEQKNPRKRQEIMHELILQYPQYFNPRFAYDGRAIMYISKVLSINNSSSATLSVRLGKPRRNPPPAAPREARPGPPKGAIQVKLTLTSAETVKPWLLNSLIRYQGSEQTPQTAAATNLLQLLVRQGQNWATFPNNARAYYTEIGSRGVGGGFELWRGFFQSVRPSIGRMLVNIDISMAAMYKSGSVLDVALDVLGARDIRALSFDGRDPRFRKLERYFKKRMITVHTPAMQGVRKMIYGLEPKAGHFRFNTESGESFTVESYFRGQNKPVKYPDTFGIIISRPNDDHKQIIPAEFCNIVPGQFYKGKIPEDIQSGAIQKFSTMRPEERLKAIQTGNIGGKDLPGPAQQYPTNDLIHDGGMTIDFEPLKINGRVLDTPSLQYGGGQPFSPQNGAWNVVNKKFHTPERLGVWSVVNFELSIPEQVVENFARNLQVCCNKLGEFCRTSCPFAISYLSNLAGMGVADCVFYGKGNPQAPQKTLNQAFGEMRTFMEQHKLNPNHILILAILPQNAAPLRADIKYWGDVEAGVVTQCVRETKIFSRGQPKFNDQYCNNVALKLNARLGGTNSIPRSSALEQLKKAPYMIMGADVGHPGPGTAERPSVTSLVFSHDKYASHYVALSRVQPPRHEIIVDLREMVATAVSAFGVKNRAGPAAIVFFRDGVSEGEYNQVAEKEISAIQAGIDDAWRAANVQQAKPKLTFIVVGKRHHIRFFPAFGRGADKSGNCPAGFVADTGIQSPFCADFYLLSHSGLLGTSRPSHYIILKDENFNSNIDDLQSLAFTLCHAYAKATRSVSIPAPVYYADTLIHGVIERCFDPSFTPGKQPQHSWDLFWRDINLVFPIRNDPVRKKAMGAHVLRYIEDVRGHRKSPKTVEWVNTIKNHIRRGDTASCQPAILSMPLPGSPLILAPQAQDPMTRSCTAPKVTLENISIISEEDLVPEYLPPRRCLVPPQPREHQTYEICIVATSSVLPKLKSPTPELPPPSQAIKSESSMPSAPLEHAFISPSTTYEIEYVPCLPTKGPAPTDIGQVCLETEFQAPLGYSPDVYKFLRSCVPETTHLIKLFVDELGIKDLKSLFAIMRWPPSSRDRYFFNLTRNGKLSYIDSDAIKRRLSDMQTELETAAPNTS</sequence>
<name>A0ACB7J819_PLECO</name>
<protein>
    <submittedName>
        <fullName evidence="1">Uncharacterized protein</fullName>
    </submittedName>
</protein>
<proteinExistence type="predicted"/>
<dbReference type="EMBL" id="WQMT02000002">
    <property type="protein sequence ID" value="KAG9226008.1"/>
    <property type="molecule type" value="Genomic_DNA"/>
</dbReference>
<accession>A0ACB7J819</accession>
<keyword evidence="2" id="KW-1185">Reference proteome</keyword>
<dbReference type="Proteomes" id="UP000824881">
    <property type="component" value="Unassembled WGS sequence"/>
</dbReference>
<comment type="caution">
    <text evidence="1">The sequence shown here is derived from an EMBL/GenBank/DDBJ whole genome shotgun (WGS) entry which is preliminary data.</text>
</comment>